<evidence type="ECO:0000313" key="3">
    <source>
        <dbReference type="EMBL" id="MCW8088131.1"/>
    </source>
</evidence>
<keyword evidence="4" id="KW-1185">Reference proteome</keyword>
<dbReference type="InterPro" id="IPR013424">
    <property type="entry name" value="Ice-binding_C"/>
</dbReference>
<feature type="transmembrane region" description="Helical" evidence="1">
    <location>
        <begin position="203"/>
        <end position="222"/>
    </location>
</feature>
<reference evidence="3 4" key="1">
    <citation type="submission" date="2022-10" db="EMBL/GenBank/DDBJ databases">
        <title>Roseococcus glaciei nov., sp. nov., isolated from glacier.</title>
        <authorList>
            <person name="Liu Q."/>
            <person name="Xin Y.-H."/>
        </authorList>
    </citation>
    <scope>NUCLEOTIDE SEQUENCE [LARGE SCALE GENOMIC DNA]</scope>
    <source>
        <strain evidence="3 4">MDT2-1-1</strain>
    </source>
</reference>
<keyword evidence="1" id="KW-0812">Transmembrane</keyword>
<dbReference type="Proteomes" id="UP001526430">
    <property type="component" value="Unassembled WGS sequence"/>
</dbReference>
<organism evidence="3 4">
    <name type="scientific">Sabulicella glaciei</name>
    <dbReference type="NCBI Taxonomy" id="2984948"/>
    <lineage>
        <taxon>Bacteria</taxon>
        <taxon>Pseudomonadati</taxon>
        <taxon>Pseudomonadota</taxon>
        <taxon>Alphaproteobacteria</taxon>
        <taxon>Acetobacterales</taxon>
        <taxon>Acetobacteraceae</taxon>
        <taxon>Sabulicella</taxon>
    </lineage>
</organism>
<evidence type="ECO:0000256" key="2">
    <source>
        <dbReference type="SAM" id="SignalP"/>
    </source>
</evidence>
<keyword evidence="1" id="KW-0472">Membrane</keyword>
<name>A0ABT3P159_9PROT</name>
<evidence type="ECO:0000313" key="4">
    <source>
        <dbReference type="Proteomes" id="UP001526430"/>
    </source>
</evidence>
<dbReference type="EMBL" id="JAPFQI010000027">
    <property type="protein sequence ID" value="MCW8088131.1"/>
    <property type="molecule type" value="Genomic_DNA"/>
</dbReference>
<accession>A0ABT3P159</accession>
<dbReference type="NCBIfam" id="TIGR02595">
    <property type="entry name" value="PEP_CTERM"/>
    <property type="match status" value="1"/>
</dbReference>
<feature type="chain" id="PRO_5045170900" evidence="2">
    <location>
        <begin position="24"/>
        <end position="227"/>
    </location>
</feature>
<dbReference type="RefSeq" id="WP_301592333.1">
    <property type="nucleotide sequence ID" value="NZ_JAPFQI010000027.1"/>
</dbReference>
<protein>
    <submittedName>
        <fullName evidence="3">PEP-CTERM sorting domain-containing protein</fullName>
    </submittedName>
</protein>
<keyword evidence="1" id="KW-1133">Transmembrane helix</keyword>
<gene>
    <name evidence="3" type="ORF">OF850_21275</name>
</gene>
<proteinExistence type="predicted"/>
<comment type="caution">
    <text evidence="3">The sequence shown here is derived from an EMBL/GenBank/DDBJ whole genome shotgun (WGS) entry which is preliminary data.</text>
</comment>
<evidence type="ECO:0000256" key="1">
    <source>
        <dbReference type="SAM" id="Phobius"/>
    </source>
</evidence>
<sequence>MNFLKTAACAALLATSFALPSHASLIYAGTIDLTGTGLGNVPTVLTLQSPGNSTSETGAVSWNGTQDVRTGDALTGASQTKTVAIGSLAPITAADLRIVLNAQEPGNAAANSITLSNLVMTIYSSTGTALWNSGAFASVDFPQTFTGTGNSGFAFRLDAQQAADAQQYFNDGTNRIGLLATLNNATGGPETFFALSLAAPTPVPAPAGLALLGAGLLGLGLVRRKAV</sequence>
<feature type="signal peptide" evidence="2">
    <location>
        <begin position="1"/>
        <end position="23"/>
    </location>
</feature>
<keyword evidence="2" id="KW-0732">Signal</keyword>